<keyword evidence="1" id="KW-1133">Transmembrane helix</keyword>
<feature type="transmembrane region" description="Helical" evidence="1">
    <location>
        <begin position="12"/>
        <end position="28"/>
    </location>
</feature>
<organism evidence="2 3">
    <name type="scientific">Irregularibacter muris</name>
    <dbReference type="NCBI Taxonomy" id="1796619"/>
    <lineage>
        <taxon>Bacteria</taxon>
        <taxon>Bacillati</taxon>
        <taxon>Bacillota</taxon>
        <taxon>Clostridia</taxon>
        <taxon>Eubacteriales</taxon>
        <taxon>Eubacteriaceae</taxon>
        <taxon>Irregularibacter</taxon>
    </lineage>
</organism>
<sequence length="97" mass="11689">MIYLQDYKYIIFFYYLGINVYSLLLMGIDKRRARKHQWRISERHLMSMALLGGACGILLGMKFYQHKTKHKLFYLGSPILLFLHILFILYLTGFFSW</sequence>
<evidence type="ECO:0000313" key="2">
    <source>
        <dbReference type="EMBL" id="MCR1897620.1"/>
    </source>
</evidence>
<dbReference type="AlphaFoldDB" id="A0AAE3HDU3"/>
<dbReference type="RefSeq" id="WP_257529025.1">
    <property type="nucleotide sequence ID" value="NZ_JANKAS010000001.1"/>
</dbReference>
<comment type="caution">
    <text evidence="2">The sequence shown here is derived from an EMBL/GenBank/DDBJ whole genome shotgun (WGS) entry which is preliminary data.</text>
</comment>
<dbReference type="Pfam" id="PF06961">
    <property type="entry name" value="DUF1294"/>
    <property type="match status" value="1"/>
</dbReference>
<keyword evidence="1" id="KW-0472">Membrane</keyword>
<gene>
    <name evidence="2" type="ORF">NSA47_01265</name>
</gene>
<name>A0AAE3HDU3_9FIRM</name>
<reference evidence="2" key="1">
    <citation type="submission" date="2022-07" db="EMBL/GenBank/DDBJ databases">
        <title>Enhanced cultured diversity of the mouse gut microbiota enables custom-made synthetic communities.</title>
        <authorList>
            <person name="Afrizal A."/>
        </authorList>
    </citation>
    <scope>NUCLEOTIDE SEQUENCE</scope>
    <source>
        <strain evidence="2">DSM 28593</strain>
    </source>
</reference>
<evidence type="ECO:0000313" key="3">
    <source>
        <dbReference type="Proteomes" id="UP001205748"/>
    </source>
</evidence>
<feature type="transmembrane region" description="Helical" evidence="1">
    <location>
        <begin position="72"/>
        <end position="95"/>
    </location>
</feature>
<keyword evidence="3" id="KW-1185">Reference proteome</keyword>
<keyword evidence="1" id="KW-0812">Transmembrane</keyword>
<dbReference type="InterPro" id="IPR010718">
    <property type="entry name" value="DUF1294"/>
</dbReference>
<evidence type="ECO:0000256" key="1">
    <source>
        <dbReference type="SAM" id="Phobius"/>
    </source>
</evidence>
<dbReference type="Proteomes" id="UP001205748">
    <property type="component" value="Unassembled WGS sequence"/>
</dbReference>
<feature type="transmembrane region" description="Helical" evidence="1">
    <location>
        <begin position="48"/>
        <end position="66"/>
    </location>
</feature>
<accession>A0AAE3HDU3</accession>
<protein>
    <submittedName>
        <fullName evidence="2">DUF1294 domain-containing protein</fullName>
    </submittedName>
</protein>
<proteinExistence type="predicted"/>
<dbReference type="EMBL" id="JANKAS010000001">
    <property type="protein sequence ID" value="MCR1897620.1"/>
    <property type="molecule type" value="Genomic_DNA"/>
</dbReference>